<sequence length="324" mass="35285">MATCVCSGHGKALGLASMKVLFCCDDTRPEPWLKGLHDALPGAEVAIWEPGAAQADYALVWAPPQQFLDEQAAGLKAMFNIGAGVDALLPLRIPAALPVYRLEDAGMAVQMAEYVAQAVIRFFRGLDRYESDMAQGLWQHQRNPRRVDYPVGVMGLGKMGERVARALTVFDFKVNGWSRSPRELQGVECFSGMDGLDRFLSETRILVNLLPLHDETRDIINARTLALLQPGAYVINVGRGGHVVDADLIAQIESGHVSGAMLDVFREEPLPENHPFWKQSGIILTPHTSARTLAADSIAQIVGKVAAMSRGEPVTGRVDLSKGY</sequence>
<accession>A0A076PJ12</accession>
<dbReference type="InterPro" id="IPR036291">
    <property type="entry name" value="NAD(P)-bd_dom_sf"/>
</dbReference>
<dbReference type="Proteomes" id="UP000028782">
    <property type="component" value="Chromosome"/>
</dbReference>
<reference evidence="4 5" key="1">
    <citation type="journal article" date="2014" name="Genome Announc.">
        <title>Complete Genome Sequence of Polychlorinated Biphenyl Degrader Comamonas testosteroni TK102 (NBRC 109938).</title>
        <authorList>
            <person name="Fukuda K."/>
            <person name="Hosoyama A."/>
            <person name="Tsuchikane K."/>
            <person name="Ohji S."/>
            <person name="Yamazoe A."/>
            <person name="Fujita N."/>
            <person name="Shintani M."/>
            <person name="Kimbara K."/>
        </authorList>
    </citation>
    <scope>NUCLEOTIDE SEQUENCE [LARGE SCALE GENOMIC DNA]</scope>
    <source>
        <strain evidence="4">TK102</strain>
    </source>
</reference>
<dbReference type="InterPro" id="IPR029753">
    <property type="entry name" value="D-isomer_DH_CS"/>
</dbReference>
<protein>
    <submittedName>
        <fullName evidence="4">Glyoxylate reductase</fullName>
    </submittedName>
</protein>
<feature type="domain" description="D-isomer specific 2-hydroxyacid dehydrogenase NAD-binding" evidence="3">
    <location>
        <begin position="119"/>
        <end position="289"/>
    </location>
</feature>
<evidence type="ECO:0000313" key="5">
    <source>
        <dbReference type="Proteomes" id="UP000028782"/>
    </source>
</evidence>
<dbReference type="PANTHER" id="PTHR43333:SF1">
    <property type="entry name" value="D-ISOMER SPECIFIC 2-HYDROXYACID DEHYDROGENASE NAD-BINDING DOMAIN-CONTAINING PROTEIN"/>
    <property type="match status" value="1"/>
</dbReference>
<dbReference type="GO" id="GO:0016616">
    <property type="term" value="F:oxidoreductase activity, acting on the CH-OH group of donors, NAD or NADP as acceptor"/>
    <property type="evidence" value="ECO:0007669"/>
    <property type="project" value="UniProtKB-ARBA"/>
</dbReference>
<dbReference type="PANTHER" id="PTHR43333">
    <property type="entry name" value="2-HACID_DH_C DOMAIN-CONTAINING PROTEIN"/>
    <property type="match status" value="1"/>
</dbReference>
<dbReference type="SUPFAM" id="SSF51735">
    <property type="entry name" value="NAD(P)-binding Rossmann-fold domains"/>
    <property type="match status" value="1"/>
</dbReference>
<keyword evidence="1" id="KW-0560">Oxidoreductase</keyword>
<dbReference type="KEGG" id="ctes:O987_02740"/>
<dbReference type="AlphaFoldDB" id="A0A076PJ12"/>
<evidence type="ECO:0000313" key="4">
    <source>
        <dbReference type="EMBL" id="AIJ44716.1"/>
    </source>
</evidence>
<gene>
    <name evidence="4" type="ORF">O987_02740</name>
</gene>
<dbReference type="EMBL" id="CP006704">
    <property type="protein sequence ID" value="AIJ44716.1"/>
    <property type="molecule type" value="Genomic_DNA"/>
</dbReference>
<dbReference type="HOGENOM" id="CLU_019796_1_0_4"/>
<evidence type="ECO:0000259" key="3">
    <source>
        <dbReference type="Pfam" id="PF02826"/>
    </source>
</evidence>
<dbReference type="GO" id="GO:0051287">
    <property type="term" value="F:NAD binding"/>
    <property type="evidence" value="ECO:0007669"/>
    <property type="project" value="InterPro"/>
</dbReference>
<dbReference type="CDD" id="cd12164">
    <property type="entry name" value="GDH_like_2"/>
    <property type="match status" value="1"/>
</dbReference>
<name>A0A076PJ12_COMTE</name>
<organism evidence="4 5">
    <name type="scientific">Comamonas testosteroni TK102</name>
    <dbReference type="NCBI Taxonomy" id="1392005"/>
    <lineage>
        <taxon>Bacteria</taxon>
        <taxon>Pseudomonadati</taxon>
        <taxon>Pseudomonadota</taxon>
        <taxon>Betaproteobacteria</taxon>
        <taxon>Burkholderiales</taxon>
        <taxon>Comamonadaceae</taxon>
        <taxon>Comamonas</taxon>
    </lineage>
</organism>
<dbReference type="PROSITE" id="PS00671">
    <property type="entry name" value="D_2_HYDROXYACID_DH_3"/>
    <property type="match status" value="1"/>
</dbReference>
<evidence type="ECO:0000256" key="1">
    <source>
        <dbReference type="ARBA" id="ARBA00023002"/>
    </source>
</evidence>
<dbReference type="InterPro" id="IPR006140">
    <property type="entry name" value="D-isomer_DH_NAD-bd"/>
</dbReference>
<proteinExistence type="predicted"/>
<dbReference type="Gene3D" id="3.40.50.720">
    <property type="entry name" value="NAD(P)-binding Rossmann-like Domain"/>
    <property type="match status" value="2"/>
</dbReference>
<keyword evidence="2" id="KW-0520">NAD</keyword>
<dbReference type="Pfam" id="PF02826">
    <property type="entry name" value="2-Hacid_dh_C"/>
    <property type="match status" value="1"/>
</dbReference>
<evidence type="ECO:0000256" key="2">
    <source>
        <dbReference type="ARBA" id="ARBA00023027"/>
    </source>
</evidence>